<dbReference type="Proteomes" id="UP001162640">
    <property type="component" value="Unassembled WGS sequence"/>
</dbReference>
<gene>
    <name evidence="7" type="ORF">TL16_g09789</name>
</gene>
<sequence>MFTITTTSVRSSVIRSSPRLTSRLLISTTDANSSWDGTKMSQSDMMQKDMLITTSFTDKITGAESKYTAHNFNPKTPRGTVHRAFSVFLFHPETNKMLITRRAATKITFPTVWTNACCSHPLHGLEPEEVDCNDVEDVERRGVVSVGVKNAAVRKLEHELGITTLPTSSFNFVTRFHYWAADTVTYGSNSKWGEHEIDYILFAKGNPEMKLNEEEVSEVMWVGMEELKEMFETPGLLWSPWFKGIMDRKGYEYWKNLDDIVKGDEKYVDKEIRYFDPDKEFYAEYNK</sequence>
<comment type="caution">
    <text evidence="7">The sequence shown here is derived from an EMBL/GenBank/DDBJ whole genome shotgun (WGS) entry which is preliminary data.</text>
</comment>
<dbReference type="GO" id="GO:0004452">
    <property type="term" value="F:isopentenyl-diphosphate delta-isomerase activity"/>
    <property type="evidence" value="ECO:0007669"/>
    <property type="project" value="UniProtKB-EC"/>
</dbReference>
<evidence type="ECO:0000259" key="6">
    <source>
        <dbReference type="PROSITE" id="PS51462"/>
    </source>
</evidence>
<evidence type="ECO:0000256" key="4">
    <source>
        <dbReference type="ARBA" id="ARBA00023229"/>
    </source>
</evidence>
<feature type="domain" description="Nudix hydrolase" evidence="6">
    <location>
        <begin position="80"/>
        <end position="244"/>
    </location>
</feature>
<dbReference type="InterPro" id="IPR011876">
    <property type="entry name" value="IsopentenylPP_isomerase_typ1"/>
</dbReference>
<dbReference type="Pfam" id="PF00293">
    <property type="entry name" value="NUDIX"/>
    <property type="match status" value="1"/>
</dbReference>
<evidence type="ECO:0000256" key="5">
    <source>
        <dbReference type="ARBA" id="ARBA00023235"/>
    </source>
</evidence>
<dbReference type="PANTHER" id="PTHR10885">
    <property type="entry name" value="ISOPENTENYL-DIPHOSPHATE DELTA-ISOMERASE"/>
    <property type="match status" value="1"/>
</dbReference>
<dbReference type="PANTHER" id="PTHR10885:SF0">
    <property type="entry name" value="ISOPENTENYL-DIPHOSPHATE DELTA-ISOMERASE"/>
    <property type="match status" value="1"/>
</dbReference>
<dbReference type="EC" id="5.3.3.2" evidence="3"/>
<keyword evidence="4" id="KW-0414">Isoprene biosynthesis</keyword>
<protein>
    <recommendedName>
        <fullName evidence="3">isopentenyl-diphosphate Delta-isomerase</fullName>
        <ecNumber evidence="3">5.3.3.2</ecNumber>
    </recommendedName>
</protein>
<evidence type="ECO:0000313" key="7">
    <source>
        <dbReference type="EMBL" id="GMH84021.1"/>
    </source>
</evidence>
<comment type="similarity">
    <text evidence="2">Belongs to the IPP isomerase type 1 family.</text>
</comment>
<dbReference type="PROSITE" id="PS51462">
    <property type="entry name" value="NUDIX"/>
    <property type="match status" value="1"/>
</dbReference>
<comment type="pathway">
    <text evidence="1">Isoprenoid biosynthesis; dimethylallyl diphosphate biosynthesis; dimethylallyl diphosphate from isopentenyl diphosphate: step 1/1.</text>
</comment>
<dbReference type="GO" id="GO:0005737">
    <property type="term" value="C:cytoplasm"/>
    <property type="evidence" value="ECO:0007669"/>
    <property type="project" value="TreeGrafter"/>
</dbReference>
<reference evidence="8" key="1">
    <citation type="journal article" date="2023" name="Commun. Biol.">
        <title>Genome analysis of Parmales, the sister group of diatoms, reveals the evolutionary specialization of diatoms from phago-mixotrophs to photoautotrophs.</title>
        <authorList>
            <person name="Ban H."/>
            <person name="Sato S."/>
            <person name="Yoshikawa S."/>
            <person name="Yamada K."/>
            <person name="Nakamura Y."/>
            <person name="Ichinomiya M."/>
            <person name="Sato N."/>
            <person name="Blanc-Mathieu R."/>
            <person name="Endo H."/>
            <person name="Kuwata A."/>
            <person name="Ogata H."/>
        </authorList>
    </citation>
    <scope>NUCLEOTIDE SEQUENCE [LARGE SCALE GENOMIC DNA]</scope>
</reference>
<dbReference type="NCBIfam" id="TIGR02150">
    <property type="entry name" value="IPP_isom_1"/>
    <property type="match status" value="1"/>
</dbReference>
<evidence type="ECO:0000256" key="1">
    <source>
        <dbReference type="ARBA" id="ARBA00004826"/>
    </source>
</evidence>
<dbReference type="SUPFAM" id="SSF55811">
    <property type="entry name" value="Nudix"/>
    <property type="match status" value="1"/>
</dbReference>
<accession>A0A9W7B4E2</accession>
<dbReference type="InterPro" id="IPR000086">
    <property type="entry name" value="NUDIX_hydrolase_dom"/>
</dbReference>
<evidence type="ECO:0000313" key="8">
    <source>
        <dbReference type="Proteomes" id="UP001162640"/>
    </source>
</evidence>
<dbReference type="Gene3D" id="3.90.79.10">
    <property type="entry name" value="Nucleoside Triphosphate Pyrophosphohydrolase"/>
    <property type="match status" value="1"/>
</dbReference>
<evidence type="ECO:0000256" key="3">
    <source>
        <dbReference type="ARBA" id="ARBA00012057"/>
    </source>
</evidence>
<organism evidence="7 8">
    <name type="scientific">Triparma laevis f. inornata</name>
    <dbReference type="NCBI Taxonomy" id="1714386"/>
    <lineage>
        <taxon>Eukaryota</taxon>
        <taxon>Sar</taxon>
        <taxon>Stramenopiles</taxon>
        <taxon>Ochrophyta</taxon>
        <taxon>Bolidophyceae</taxon>
        <taxon>Parmales</taxon>
        <taxon>Triparmaceae</taxon>
        <taxon>Triparma</taxon>
    </lineage>
</organism>
<keyword evidence="5" id="KW-0413">Isomerase</keyword>
<proteinExistence type="inferred from homology"/>
<name>A0A9W7B4E2_9STRA</name>
<feature type="non-terminal residue" evidence="7">
    <location>
        <position position="1"/>
    </location>
</feature>
<dbReference type="InterPro" id="IPR015797">
    <property type="entry name" value="NUDIX_hydrolase-like_dom_sf"/>
</dbReference>
<feature type="non-terminal residue" evidence="7">
    <location>
        <position position="287"/>
    </location>
</feature>
<dbReference type="EMBL" id="BLQM01000337">
    <property type="protein sequence ID" value="GMH84021.1"/>
    <property type="molecule type" value="Genomic_DNA"/>
</dbReference>
<dbReference type="GO" id="GO:0009240">
    <property type="term" value="P:isopentenyl diphosphate biosynthetic process"/>
    <property type="evidence" value="ECO:0007669"/>
    <property type="project" value="TreeGrafter"/>
</dbReference>
<evidence type="ECO:0000256" key="2">
    <source>
        <dbReference type="ARBA" id="ARBA00007579"/>
    </source>
</evidence>
<dbReference type="AlphaFoldDB" id="A0A9W7B4E2"/>
<dbReference type="CDD" id="cd02885">
    <property type="entry name" value="NUDIX_IPP_Isomerase"/>
    <property type="match status" value="1"/>
</dbReference>